<dbReference type="AlphaFoldDB" id="A0A1S1NX18"/>
<feature type="region of interest" description="Disordered" evidence="1">
    <location>
        <begin position="99"/>
        <end position="132"/>
    </location>
</feature>
<dbReference type="KEGG" id="kuy:FY550_09260"/>
<protein>
    <submittedName>
        <fullName evidence="2">Uncharacterized protein</fullName>
    </submittedName>
</protein>
<evidence type="ECO:0000313" key="2">
    <source>
        <dbReference type="EMBL" id="QEL11306.1"/>
    </source>
</evidence>
<reference evidence="2 3" key="1">
    <citation type="submission" date="2019-08" db="EMBL/GenBank/DDBJ databases">
        <title>Complete genome sequence of Kushneria sp. YCWA18, a halophilic phosphate-solubilizing bacterium isolated from Daqiao saltern in China.</title>
        <authorList>
            <person name="Du G.-X."/>
            <person name="Qu L.-Y."/>
        </authorList>
    </citation>
    <scope>NUCLEOTIDE SEQUENCE [LARGE SCALE GENOMIC DNA]</scope>
    <source>
        <strain evidence="2 3">YCWA18</strain>
    </source>
</reference>
<dbReference type="Proteomes" id="UP000322553">
    <property type="component" value="Chromosome"/>
</dbReference>
<dbReference type="EMBL" id="CP043420">
    <property type="protein sequence ID" value="QEL11306.1"/>
    <property type="molecule type" value="Genomic_DNA"/>
</dbReference>
<evidence type="ECO:0000256" key="1">
    <source>
        <dbReference type="SAM" id="MobiDB-lite"/>
    </source>
</evidence>
<organism evidence="2 3">
    <name type="scientific">Kushneria phosphatilytica</name>
    <dbReference type="NCBI Taxonomy" id="657387"/>
    <lineage>
        <taxon>Bacteria</taxon>
        <taxon>Pseudomonadati</taxon>
        <taxon>Pseudomonadota</taxon>
        <taxon>Gammaproteobacteria</taxon>
        <taxon>Oceanospirillales</taxon>
        <taxon>Halomonadaceae</taxon>
        <taxon>Kushneria</taxon>
    </lineage>
</organism>
<name>A0A1S1NX18_9GAMM</name>
<dbReference type="RefSeq" id="WP_070977647.1">
    <property type="nucleotide sequence ID" value="NZ_CP043420.1"/>
</dbReference>
<accession>A0A1S1NX18</accession>
<sequence>MANSDTVDVQQLQSTIDELYDKLTSITITADDADKLDGHHADYFATSEQGAKADSAVQSDSLETVATSGLYADLKNKPVLFSGSYSDLTDKPDFSTIATSGSYSDLSDKPDLGTASSSDADEFADAAQGEKADSAVQGEGIAIVLTTTSDFEQIESLDPQTLYVMPENNN</sequence>
<evidence type="ECO:0000313" key="3">
    <source>
        <dbReference type="Proteomes" id="UP000322553"/>
    </source>
</evidence>
<gene>
    <name evidence="2" type="ORF">FY550_09260</name>
</gene>
<keyword evidence="3" id="KW-1185">Reference proteome</keyword>
<proteinExistence type="predicted"/>
<dbReference type="STRING" id="657387.BH688_05515"/>